<dbReference type="PANTHER" id="PTHR11533">
    <property type="entry name" value="PROTEASE M1 ZINC METALLOPROTEASE"/>
    <property type="match status" value="1"/>
</dbReference>
<keyword evidence="2" id="KW-0732">Signal</keyword>
<dbReference type="SUPFAM" id="SSF55486">
    <property type="entry name" value="Metalloproteases ('zincins'), catalytic domain"/>
    <property type="match status" value="1"/>
</dbReference>
<reference evidence="5" key="1">
    <citation type="journal article" date="2019" name="Int. J. Syst. Evol. Microbiol.">
        <title>The Global Catalogue of Microorganisms (GCM) 10K type strain sequencing project: providing services to taxonomists for standard genome sequencing and annotation.</title>
        <authorList>
            <consortium name="The Broad Institute Genomics Platform"/>
            <consortium name="The Broad Institute Genome Sequencing Center for Infectious Disease"/>
            <person name="Wu L."/>
            <person name="Ma J."/>
        </authorList>
    </citation>
    <scope>NUCLEOTIDE SEQUENCE [LARGE SCALE GENOMIC DNA]</scope>
    <source>
        <strain evidence="5">CGMCC 1.15111</strain>
    </source>
</reference>
<keyword evidence="4" id="KW-0031">Aminopeptidase</keyword>
<feature type="domain" description="Peptidase M1 membrane alanine aminopeptidase" evidence="3">
    <location>
        <begin position="364"/>
        <end position="565"/>
    </location>
</feature>
<dbReference type="CDD" id="cd09604">
    <property type="entry name" value="M1_APN_like"/>
    <property type="match status" value="1"/>
</dbReference>
<protein>
    <submittedName>
        <fullName evidence="4">Aminopeptidase</fullName>
    </submittedName>
</protein>
<sequence>MKRIIYSLVAFCILGGSAFAQIVNSNHGKRFEQLERMLRDPSMYRSASGAPGPKYWQQRADYKIEATLNDENQRLDGYETITYFNNSPDPLTYLWLALDENVRHPDNDSYKFDESSIRPRMTYDQIDALDGHDNDWGFHITEVTDAKGSQLPYTINQTMMRIDLPQVLKPGEKISFNIRWWYNTTPRNESGARGGHEYFPEDGNYIYTITGWFPRMAVYSDFQGWNNKQFTGRGEFALTFGNYDVKMTVPSDHIVGSTGWLQNPKEVLNAEQQKRWAQAQKTFDEPVKIVTLEEAKANEKEKASGTKTWHYKAENVRDFAWTSSRKFVWDAMAVDIEGSEKHPMAMSYYAKEAYGIYERYSTKVVAHTLKTYSKYTIPYPYPVAISVEASNGMEYPMICFNYGRTLPDGTYSESTKWGAIGVIIHEVGHNFFPMIVNSDERQWTWMDEGLNTFVQYLTEQEFDNNYPHRRGPAYKIAPYMALPKDQLEPIMTNSENIIGFGNNAYAKAATGLNILRETIMGRELFDFAFKQYAQRWAFKHPTPDDLFRTLEDASAVDIDWFIRGWYFTIDHVDIAIENVRWYKLDTKNPEIEYPIAAAEDALENTDIADSRNREEGMKFLVEEDPKLQDFYHTYDEFEVTEEAKRAYQRFTASLSAEERALLGDNKNFYEIEFTNKGGLVMPLIIEWTYVDGTKEVERIPAYIWRKNEEHITKAFMKDKEVVQIRLDPYRETADTDEDNNYFPRVSKPSRFELFRWGGGGARGQSTGSNPMQRANGGN</sequence>
<feature type="region of interest" description="Disordered" evidence="1">
    <location>
        <begin position="758"/>
        <end position="778"/>
    </location>
</feature>
<evidence type="ECO:0000313" key="5">
    <source>
        <dbReference type="Proteomes" id="UP000658258"/>
    </source>
</evidence>
<keyword evidence="4" id="KW-0645">Protease</keyword>
<accession>A0ABQ3I6R4</accession>
<feature type="chain" id="PRO_5047086392" evidence="2">
    <location>
        <begin position="21"/>
        <end position="778"/>
    </location>
</feature>
<dbReference type="GO" id="GO:0004177">
    <property type="term" value="F:aminopeptidase activity"/>
    <property type="evidence" value="ECO:0007669"/>
    <property type="project" value="UniProtKB-KW"/>
</dbReference>
<name>A0ABQ3I6R4_9BACT</name>
<dbReference type="Gene3D" id="1.10.390.10">
    <property type="entry name" value="Neutral Protease Domain 2"/>
    <property type="match status" value="1"/>
</dbReference>
<dbReference type="RefSeq" id="WP_189628875.1">
    <property type="nucleotide sequence ID" value="NZ_BNAG01000001.1"/>
</dbReference>
<dbReference type="EMBL" id="BNAG01000001">
    <property type="protein sequence ID" value="GHE55507.1"/>
    <property type="molecule type" value="Genomic_DNA"/>
</dbReference>
<evidence type="ECO:0000256" key="1">
    <source>
        <dbReference type="SAM" id="MobiDB-lite"/>
    </source>
</evidence>
<keyword evidence="4" id="KW-0378">Hydrolase</keyword>
<organism evidence="4 5">
    <name type="scientific">Roseivirga thermotolerans</name>
    <dbReference type="NCBI Taxonomy" id="1758176"/>
    <lineage>
        <taxon>Bacteria</taxon>
        <taxon>Pseudomonadati</taxon>
        <taxon>Bacteroidota</taxon>
        <taxon>Cytophagia</taxon>
        <taxon>Cytophagales</taxon>
        <taxon>Roseivirgaceae</taxon>
        <taxon>Roseivirga</taxon>
    </lineage>
</organism>
<dbReference type="InterPro" id="IPR050344">
    <property type="entry name" value="Peptidase_M1_aminopeptidases"/>
</dbReference>
<dbReference type="Pfam" id="PF01433">
    <property type="entry name" value="Peptidase_M1"/>
    <property type="match status" value="1"/>
</dbReference>
<evidence type="ECO:0000313" key="4">
    <source>
        <dbReference type="EMBL" id="GHE55507.1"/>
    </source>
</evidence>
<keyword evidence="5" id="KW-1185">Reference proteome</keyword>
<dbReference type="Proteomes" id="UP000658258">
    <property type="component" value="Unassembled WGS sequence"/>
</dbReference>
<dbReference type="PANTHER" id="PTHR11533:SF174">
    <property type="entry name" value="PUROMYCIN-SENSITIVE AMINOPEPTIDASE-RELATED"/>
    <property type="match status" value="1"/>
</dbReference>
<evidence type="ECO:0000259" key="3">
    <source>
        <dbReference type="Pfam" id="PF01433"/>
    </source>
</evidence>
<gene>
    <name evidence="4" type="primary">pepN</name>
    <name evidence="4" type="ORF">GCM10011340_07840</name>
</gene>
<dbReference type="InterPro" id="IPR014782">
    <property type="entry name" value="Peptidase_M1_dom"/>
</dbReference>
<dbReference type="InterPro" id="IPR027268">
    <property type="entry name" value="Peptidase_M4/M1_CTD_sf"/>
</dbReference>
<evidence type="ECO:0000256" key="2">
    <source>
        <dbReference type="SAM" id="SignalP"/>
    </source>
</evidence>
<proteinExistence type="predicted"/>
<feature type="signal peptide" evidence="2">
    <location>
        <begin position="1"/>
        <end position="20"/>
    </location>
</feature>
<comment type="caution">
    <text evidence="4">The sequence shown here is derived from an EMBL/GenBank/DDBJ whole genome shotgun (WGS) entry which is preliminary data.</text>
</comment>